<reference evidence="1 2" key="1">
    <citation type="submission" date="2016-10" db="EMBL/GenBank/DDBJ databases">
        <authorList>
            <person name="de Groot N.N."/>
        </authorList>
    </citation>
    <scope>NUCLEOTIDE SEQUENCE [LARGE SCALE GENOMIC DNA]</scope>
    <source>
        <strain evidence="1 2">CGMCC 1.10076</strain>
    </source>
</reference>
<dbReference type="Proteomes" id="UP000199580">
    <property type="component" value="Unassembled WGS sequence"/>
</dbReference>
<dbReference type="RefSeq" id="WP_091398089.1">
    <property type="nucleotide sequence ID" value="NZ_BKAI01000012.1"/>
</dbReference>
<dbReference type="STRING" id="1128970.SAMN04487935_3338"/>
<accession>A0A1G9BSV8</accession>
<dbReference type="EMBL" id="FNEZ01000006">
    <property type="protein sequence ID" value="SDK42473.1"/>
    <property type="molecule type" value="Genomic_DNA"/>
</dbReference>
<protein>
    <submittedName>
        <fullName evidence="1">Uncharacterized protein</fullName>
    </submittedName>
</protein>
<evidence type="ECO:0000313" key="2">
    <source>
        <dbReference type="Proteomes" id="UP000199580"/>
    </source>
</evidence>
<name>A0A1G9BSV8_9FLAO</name>
<sequence length="117" mass="13556">MEIEIKLTPDQIGFLAASLSKFEDSKEFQMKLLNNPDRILKSQISIILDIKDIFTEKFKSISKKVNLFDTKKKHKFTFKYHEAYAICVYLTGLINNETVSEIRANAITINLLLDQKL</sequence>
<gene>
    <name evidence="1" type="ORF">SAMN04487935_3338</name>
</gene>
<keyword evidence="2" id="KW-1185">Reference proteome</keyword>
<organism evidence="1 2">
    <name type="scientific">Flavobacterium noncentrifugens</name>
    <dbReference type="NCBI Taxonomy" id="1128970"/>
    <lineage>
        <taxon>Bacteria</taxon>
        <taxon>Pseudomonadati</taxon>
        <taxon>Bacteroidota</taxon>
        <taxon>Flavobacteriia</taxon>
        <taxon>Flavobacteriales</taxon>
        <taxon>Flavobacteriaceae</taxon>
        <taxon>Flavobacterium</taxon>
    </lineage>
</organism>
<proteinExistence type="predicted"/>
<evidence type="ECO:0000313" key="1">
    <source>
        <dbReference type="EMBL" id="SDK42473.1"/>
    </source>
</evidence>
<dbReference type="AlphaFoldDB" id="A0A1G9BSV8"/>